<organism evidence="1 2">
    <name type="scientific">Rhodococcus phage Weasels2</name>
    <dbReference type="NCBI Taxonomy" id="1897437"/>
    <lineage>
        <taxon>Viruses</taxon>
        <taxon>Duplodnaviria</taxon>
        <taxon>Heunggongvirae</taxon>
        <taxon>Uroviricota</taxon>
        <taxon>Caudoviricetes</taxon>
        <taxon>Weaselvirus</taxon>
        <taxon>Weaselvirus weasel</taxon>
    </lineage>
</organism>
<gene>
    <name evidence="1" type="ORF">SEA_WEASELS2_106</name>
</gene>
<protein>
    <submittedName>
        <fullName evidence="1">Holliday junction resolvase</fullName>
    </submittedName>
</protein>
<sequence>MDSPGSELYELNRLGAKPTRNSGRGQFNKGDGIIYLADDPLLTVDVKEYAKSYGVSQTTWAKISTDARQNRSEPMLFLALGEEEPKSRVVVISEGMFLELLEAYKEKYE</sequence>
<evidence type="ECO:0000313" key="1">
    <source>
        <dbReference type="EMBL" id="AOZ63695.1"/>
    </source>
</evidence>
<dbReference type="EMBL" id="KX774321">
    <property type="protein sequence ID" value="AOZ63695.1"/>
    <property type="molecule type" value="Genomic_DNA"/>
</dbReference>
<accession>A0A1I9SA89</accession>
<dbReference type="Proteomes" id="UP000224902">
    <property type="component" value="Segment"/>
</dbReference>
<proteinExistence type="predicted"/>
<reference evidence="2" key="1">
    <citation type="submission" date="2016-08" db="EMBL/GenBank/DDBJ databases">
        <authorList>
            <person name="Seilhamer J.J."/>
        </authorList>
    </citation>
    <scope>NUCLEOTIDE SEQUENCE [LARGE SCALE GENOMIC DNA]</scope>
</reference>
<dbReference type="OrthoDB" id="17183at10239"/>
<name>A0A1I9SA89_9CAUD</name>
<evidence type="ECO:0000313" key="2">
    <source>
        <dbReference type="Proteomes" id="UP000224902"/>
    </source>
</evidence>
<keyword evidence="2" id="KW-1185">Reference proteome</keyword>